<comment type="caution">
    <text evidence="1">The sequence shown here is derived from an EMBL/GenBank/DDBJ whole genome shotgun (WGS) entry which is preliminary data.</text>
</comment>
<evidence type="ECO:0000313" key="2">
    <source>
        <dbReference type="Proteomes" id="UP000033647"/>
    </source>
</evidence>
<dbReference type="Proteomes" id="UP000033647">
    <property type="component" value="Unassembled WGS sequence"/>
</dbReference>
<name>A0A0F4GBK9_9PEZI</name>
<protein>
    <submittedName>
        <fullName evidence="1">Uncharacterized protein</fullName>
    </submittedName>
</protein>
<organism evidence="1 2">
    <name type="scientific">Zymoseptoria brevis</name>
    <dbReference type="NCBI Taxonomy" id="1047168"/>
    <lineage>
        <taxon>Eukaryota</taxon>
        <taxon>Fungi</taxon>
        <taxon>Dikarya</taxon>
        <taxon>Ascomycota</taxon>
        <taxon>Pezizomycotina</taxon>
        <taxon>Dothideomycetes</taxon>
        <taxon>Dothideomycetidae</taxon>
        <taxon>Mycosphaerellales</taxon>
        <taxon>Mycosphaerellaceae</taxon>
        <taxon>Zymoseptoria</taxon>
    </lineage>
</organism>
<proteinExistence type="predicted"/>
<dbReference type="AlphaFoldDB" id="A0A0F4GBK9"/>
<reference evidence="1 2" key="1">
    <citation type="submission" date="2015-03" db="EMBL/GenBank/DDBJ databases">
        <title>RNA-seq based gene annotation and comparative genomics of four Zymoseptoria species reveal species-specific pathogenicity related genes and transposable element activity.</title>
        <authorList>
            <person name="Grandaubert J."/>
            <person name="Bhattacharyya A."/>
            <person name="Stukenbrock E.H."/>
        </authorList>
    </citation>
    <scope>NUCLEOTIDE SEQUENCE [LARGE SCALE GENOMIC DNA]</scope>
    <source>
        <strain evidence="1 2">Zb18110</strain>
    </source>
</reference>
<accession>A0A0F4GBK9</accession>
<keyword evidence="2" id="KW-1185">Reference proteome</keyword>
<sequence length="139" mass="14775">MVVVSADGLLKLPLSLQRANAIDDVDQDVAKLLRAQIYKFRESLGVKKLLSVNTKYAPMEAGKFADFLAGAAAEVRRDKSIANDPEGLKLAKGADIAANMSPALFARAYLRLAGTISASMLLGNRQGPSSRGTQEAQGQ</sequence>
<dbReference type="EMBL" id="LAFY01004121">
    <property type="protein sequence ID" value="KJX94734.1"/>
    <property type="molecule type" value="Genomic_DNA"/>
</dbReference>
<gene>
    <name evidence="1" type="ORF">TI39_contig4162g00002</name>
</gene>
<evidence type="ECO:0000313" key="1">
    <source>
        <dbReference type="EMBL" id="KJX94734.1"/>
    </source>
</evidence>